<feature type="transmembrane region" description="Helical" evidence="7">
    <location>
        <begin position="343"/>
        <end position="363"/>
    </location>
</feature>
<gene>
    <name evidence="8" type="ORF">TsocGM_09345</name>
</gene>
<dbReference type="PANTHER" id="PTHR43663:SF1">
    <property type="entry name" value="CHROMATE TRANSPORTER"/>
    <property type="match status" value="1"/>
</dbReference>
<evidence type="ECO:0000256" key="2">
    <source>
        <dbReference type="ARBA" id="ARBA00005262"/>
    </source>
</evidence>
<keyword evidence="5 7" id="KW-1133">Transmembrane helix</keyword>
<name>A0A432MLB7_9BACT</name>
<proteinExistence type="inferred from homology"/>
<dbReference type="PANTHER" id="PTHR43663">
    <property type="entry name" value="CHROMATE TRANSPORT PROTEIN-RELATED"/>
    <property type="match status" value="1"/>
</dbReference>
<feature type="transmembrane region" description="Helical" evidence="7">
    <location>
        <begin position="394"/>
        <end position="411"/>
    </location>
</feature>
<evidence type="ECO:0000256" key="6">
    <source>
        <dbReference type="ARBA" id="ARBA00023136"/>
    </source>
</evidence>
<dbReference type="NCBIfam" id="TIGR00937">
    <property type="entry name" value="2A51"/>
    <property type="match status" value="1"/>
</dbReference>
<sequence length="414" mass="44078">MRDDPDQEAEDGEALGRIGAPEPVAHLAIHLYSLRELCAYFLRLGTVGFGGPIALVGYMQRDLVEQRRWISREDFAEGLALAQLAPGPLAAQLAIYLGWIRFRILGATLVSIAFVVPSFLMVLALSALYLRFGGLPWMQGAFYGIGAAVIAIIARSAYKLVRQTIGTDRLLWPVFAVNAVTTAWTETEIVWIFLLCGVGVMLLRGWPRAVSTPTALGLAPLPAWLLTGLHGTATAGSLGTIFLYFAAAGAFVFGSGLAIVPFLHGGVVEEFHWLNEQQFLDAVAVAMITPGPVVITVAFIGYMVAGPLGATVAAVGVFFPCYLFTVIPAPYFRRFAQNRPIRAFVDGVTAAATGAIAGAAFVLGRRAIVDLPTALIALLTLAVLLKVRKVPEPLVIVAAGVVGFIAKQSIYGSP</sequence>
<reference evidence="8 9" key="1">
    <citation type="submission" date="2018-12" db="EMBL/GenBank/DDBJ databases">
        <authorList>
            <person name="Toschakov S.V."/>
        </authorList>
    </citation>
    <scope>NUCLEOTIDE SEQUENCE [LARGE SCALE GENOMIC DNA]</scope>
    <source>
        <strain evidence="8 9">GM2012</strain>
    </source>
</reference>
<accession>A0A432MLB7</accession>
<dbReference type="InterPro" id="IPR003370">
    <property type="entry name" value="Chromate_transpt"/>
</dbReference>
<keyword evidence="6 7" id="KW-0472">Membrane</keyword>
<dbReference type="GO" id="GO:0015109">
    <property type="term" value="F:chromate transmembrane transporter activity"/>
    <property type="evidence" value="ECO:0007669"/>
    <property type="project" value="InterPro"/>
</dbReference>
<dbReference type="Pfam" id="PF02417">
    <property type="entry name" value="Chromate_transp"/>
    <property type="match status" value="2"/>
</dbReference>
<keyword evidence="3" id="KW-1003">Cell membrane</keyword>
<dbReference type="GO" id="GO:0005886">
    <property type="term" value="C:plasma membrane"/>
    <property type="evidence" value="ECO:0007669"/>
    <property type="project" value="UniProtKB-SubCell"/>
</dbReference>
<feature type="transmembrane region" description="Helical" evidence="7">
    <location>
        <begin position="141"/>
        <end position="158"/>
    </location>
</feature>
<evidence type="ECO:0000313" key="9">
    <source>
        <dbReference type="Proteomes" id="UP000280296"/>
    </source>
</evidence>
<comment type="similarity">
    <text evidence="2">Belongs to the chromate ion transporter (CHR) (TC 2.A.51) family.</text>
</comment>
<dbReference type="RefSeq" id="WP_126725046.1">
    <property type="nucleotide sequence ID" value="NZ_RYZH01000015.1"/>
</dbReference>
<evidence type="ECO:0000313" key="8">
    <source>
        <dbReference type="EMBL" id="RUL87926.1"/>
    </source>
</evidence>
<feature type="transmembrane region" description="Helical" evidence="7">
    <location>
        <begin position="170"/>
        <end position="203"/>
    </location>
</feature>
<feature type="transmembrane region" description="Helical" evidence="7">
    <location>
        <begin position="369"/>
        <end position="387"/>
    </location>
</feature>
<organism evidence="8 9">
    <name type="scientific">Tautonia sociabilis</name>
    <dbReference type="NCBI Taxonomy" id="2080755"/>
    <lineage>
        <taxon>Bacteria</taxon>
        <taxon>Pseudomonadati</taxon>
        <taxon>Planctomycetota</taxon>
        <taxon>Planctomycetia</taxon>
        <taxon>Isosphaerales</taxon>
        <taxon>Isosphaeraceae</taxon>
        <taxon>Tautonia</taxon>
    </lineage>
</organism>
<evidence type="ECO:0000256" key="4">
    <source>
        <dbReference type="ARBA" id="ARBA00022692"/>
    </source>
</evidence>
<dbReference type="Proteomes" id="UP000280296">
    <property type="component" value="Unassembled WGS sequence"/>
</dbReference>
<dbReference type="InterPro" id="IPR014047">
    <property type="entry name" value="Chr_Tranpt_l_chain"/>
</dbReference>
<dbReference type="PIRSF" id="PIRSF004810">
    <property type="entry name" value="ChrA"/>
    <property type="match status" value="1"/>
</dbReference>
<feature type="transmembrane region" description="Helical" evidence="7">
    <location>
        <begin position="241"/>
        <end position="267"/>
    </location>
</feature>
<dbReference type="InterPro" id="IPR052518">
    <property type="entry name" value="CHR_Transporter"/>
</dbReference>
<keyword evidence="9" id="KW-1185">Reference proteome</keyword>
<feature type="transmembrane region" description="Helical" evidence="7">
    <location>
        <begin position="79"/>
        <end position="99"/>
    </location>
</feature>
<feature type="transmembrane region" description="Helical" evidence="7">
    <location>
        <begin position="105"/>
        <end position="129"/>
    </location>
</feature>
<evidence type="ECO:0000256" key="3">
    <source>
        <dbReference type="ARBA" id="ARBA00022475"/>
    </source>
</evidence>
<protein>
    <submittedName>
        <fullName evidence="8">Chromate transporter</fullName>
    </submittedName>
</protein>
<dbReference type="OrthoDB" id="9788907at2"/>
<comment type="subcellular location">
    <subcellularLocation>
        <location evidence="1">Cell membrane</location>
        <topology evidence="1">Multi-pass membrane protein</topology>
    </subcellularLocation>
</comment>
<dbReference type="AlphaFoldDB" id="A0A432MLB7"/>
<evidence type="ECO:0000256" key="7">
    <source>
        <dbReference type="SAM" id="Phobius"/>
    </source>
</evidence>
<evidence type="ECO:0000256" key="1">
    <source>
        <dbReference type="ARBA" id="ARBA00004651"/>
    </source>
</evidence>
<reference evidence="8 9" key="2">
    <citation type="submission" date="2019-01" db="EMBL/GenBank/DDBJ databases">
        <title>Tautonia sociabilis, a novel thermotolerant planctomycete of Isosphaeraceae family, isolated from a 4000 m deep subterranean habitat.</title>
        <authorList>
            <person name="Kovaleva O.L."/>
            <person name="Elcheninov A.G."/>
            <person name="Van Heerden E."/>
            <person name="Toshchakov S.V."/>
            <person name="Novikov A."/>
            <person name="Bonch-Osmolovskaya E.A."/>
            <person name="Kublanov I.V."/>
        </authorList>
    </citation>
    <scope>NUCLEOTIDE SEQUENCE [LARGE SCALE GENOMIC DNA]</scope>
    <source>
        <strain evidence="8 9">GM2012</strain>
    </source>
</reference>
<evidence type="ECO:0000256" key="5">
    <source>
        <dbReference type="ARBA" id="ARBA00022989"/>
    </source>
</evidence>
<keyword evidence="4 7" id="KW-0812">Transmembrane</keyword>
<feature type="transmembrane region" description="Helical" evidence="7">
    <location>
        <begin position="310"/>
        <end position="331"/>
    </location>
</feature>
<comment type="caution">
    <text evidence="8">The sequence shown here is derived from an EMBL/GenBank/DDBJ whole genome shotgun (WGS) entry which is preliminary data.</text>
</comment>
<feature type="transmembrane region" description="Helical" evidence="7">
    <location>
        <begin position="279"/>
        <end position="304"/>
    </location>
</feature>
<dbReference type="EMBL" id="RYZH01000015">
    <property type="protein sequence ID" value="RUL87926.1"/>
    <property type="molecule type" value="Genomic_DNA"/>
</dbReference>
<feature type="transmembrane region" description="Helical" evidence="7">
    <location>
        <begin position="40"/>
        <end position="58"/>
    </location>
</feature>